<gene>
    <name evidence="1" type="ORF">MW7_014250</name>
</gene>
<proteinExistence type="predicted"/>
<reference evidence="1" key="1">
    <citation type="submission" date="2019-05" db="EMBL/GenBank/DDBJ databases">
        <title>Revised genome assembly of Burkholderiaceae (previously Ralstonia) sp. PBA.</title>
        <authorList>
            <person name="Gan H.M."/>
        </authorList>
    </citation>
    <scope>NUCLEOTIDE SEQUENCE</scope>
    <source>
        <strain evidence="1">PBA</strain>
    </source>
</reference>
<organism evidence="1 2">
    <name type="scientific">Imbroritus primus</name>
    <dbReference type="NCBI Taxonomy" id="3058603"/>
    <lineage>
        <taxon>Bacteria</taxon>
        <taxon>Pseudomonadati</taxon>
        <taxon>Pseudomonadota</taxon>
        <taxon>Betaproteobacteria</taxon>
        <taxon>Burkholderiales</taxon>
        <taxon>Burkholderiaceae</taxon>
        <taxon>Imbroritus</taxon>
    </lineage>
</organism>
<sequence length="229" mass="24376">MPVALILGASRGIGLEFARQYRADGWRVVATTRSDDGQRALEALGAEVHRLDLTDPTAVAALGWKIDGEAFDAAIYCAGVMGMRTHGIQPVHQDNFDTVMRTNVLGPMMALPIILPAVEAATQARGGKGGALAVLSSRMASLGEMESNSNWLYRASKAALNVVIKATALEAQQATVVALHPGWVRTDMGGPLAEISPKRSVTEMRIVLAEISRAHNGAFLNHDGNAIPW</sequence>
<dbReference type="EMBL" id="AKCV02000025">
    <property type="protein sequence ID" value="TMS57116.1"/>
    <property type="molecule type" value="Genomic_DNA"/>
</dbReference>
<dbReference type="Proteomes" id="UP000004277">
    <property type="component" value="Unassembled WGS sequence"/>
</dbReference>
<accession>A0ACD3SLV1</accession>
<evidence type="ECO:0000313" key="1">
    <source>
        <dbReference type="EMBL" id="TMS57116.1"/>
    </source>
</evidence>
<keyword evidence="2" id="KW-1185">Reference proteome</keyword>
<name>A0ACD3SLV1_9BURK</name>
<comment type="caution">
    <text evidence="1">The sequence shown here is derived from an EMBL/GenBank/DDBJ whole genome shotgun (WGS) entry which is preliminary data.</text>
</comment>
<evidence type="ECO:0000313" key="2">
    <source>
        <dbReference type="Proteomes" id="UP000004277"/>
    </source>
</evidence>
<protein>
    <submittedName>
        <fullName evidence="1">SDR family oxidoreductase</fullName>
    </submittedName>
</protein>